<keyword evidence="2" id="KW-0238">DNA-binding</keyword>
<name>A0A5A7Q2D4_STRAF</name>
<accession>A0A5A7Q2D4</accession>
<protein>
    <submittedName>
        <fullName evidence="2">Homeodomain-like superfamily protein</fullName>
    </submittedName>
</protein>
<dbReference type="AlphaFoldDB" id="A0A5A7Q2D4"/>
<dbReference type="EMBL" id="BKCP01005572">
    <property type="protein sequence ID" value="GER39026.1"/>
    <property type="molecule type" value="Genomic_DNA"/>
</dbReference>
<gene>
    <name evidence="2" type="ORF">STAS_15597</name>
</gene>
<comment type="caution">
    <text evidence="2">The sequence shown here is derived from an EMBL/GenBank/DDBJ whole genome shotgun (WGS) entry which is preliminary data.</text>
</comment>
<proteinExistence type="predicted"/>
<dbReference type="GO" id="GO:0003677">
    <property type="term" value="F:DNA binding"/>
    <property type="evidence" value="ECO:0007669"/>
    <property type="project" value="UniProtKB-KW"/>
</dbReference>
<evidence type="ECO:0000313" key="3">
    <source>
        <dbReference type="Proteomes" id="UP000325081"/>
    </source>
</evidence>
<dbReference type="Proteomes" id="UP000325081">
    <property type="component" value="Unassembled WGS sequence"/>
</dbReference>
<keyword evidence="2" id="KW-0371">Homeobox</keyword>
<organism evidence="2 3">
    <name type="scientific">Striga asiatica</name>
    <name type="common">Asiatic witchweed</name>
    <name type="synonym">Buchnera asiatica</name>
    <dbReference type="NCBI Taxonomy" id="4170"/>
    <lineage>
        <taxon>Eukaryota</taxon>
        <taxon>Viridiplantae</taxon>
        <taxon>Streptophyta</taxon>
        <taxon>Embryophyta</taxon>
        <taxon>Tracheophyta</taxon>
        <taxon>Spermatophyta</taxon>
        <taxon>Magnoliopsida</taxon>
        <taxon>eudicotyledons</taxon>
        <taxon>Gunneridae</taxon>
        <taxon>Pentapetalae</taxon>
        <taxon>asterids</taxon>
        <taxon>lamiids</taxon>
        <taxon>Lamiales</taxon>
        <taxon>Orobanchaceae</taxon>
        <taxon>Buchnereae</taxon>
        <taxon>Striga</taxon>
    </lineage>
</organism>
<evidence type="ECO:0000313" key="2">
    <source>
        <dbReference type="EMBL" id="GER39026.1"/>
    </source>
</evidence>
<evidence type="ECO:0000256" key="1">
    <source>
        <dbReference type="SAM" id="MobiDB-lite"/>
    </source>
</evidence>
<reference evidence="3" key="1">
    <citation type="journal article" date="2019" name="Curr. Biol.">
        <title>Genome Sequence of Striga asiatica Provides Insight into the Evolution of Plant Parasitism.</title>
        <authorList>
            <person name="Yoshida S."/>
            <person name="Kim S."/>
            <person name="Wafula E.K."/>
            <person name="Tanskanen J."/>
            <person name="Kim Y.M."/>
            <person name="Honaas L."/>
            <person name="Yang Z."/>
            <person name="Spallek T."/>
            <person name="Conn C.E."/>
            <person name="Ichihashi Y."/>
            <person name="Cheong K."/>
            <person name="Cui S."/>
            <person name="Der J.P."/>
            <person name="Gundlach H."/>
            <person name="Jiao Y."/>
            <person name="Hori C."/>
            <person name="Ishida J.K."/>
            <person name="Kasahara H."/>
            <person name="Kiba T."/>
            <person name="Kim M.S."/>
            <person name="Koo N."/>
            <person name="Laohavisit A."/>
            <person name="Lee Y.H."/>
            <person name="Lumba S."/>
            <person name="McCourt P."/>
            <person name="Mortimer J.C."/>
            <person name="Mutuku J.M."/>
            <person name="Nomura T."/>
            <person name="Sasaki-Sekimoto Y."/>
            <person name="Seto Y."/>
            <person name="Wang Y."/>
            <person name="Wakatake T."/>
            <person name="Sakakibara H."/>
            <person name="Demura T."/>
            <person name="Yamaguchi S."/>
            <person name="Yoneyama K."/>
            <person name="Manabe R.I."/>
            <person name="Nelson D.C."/>
            <person name="Schulman A.H."/>
            <person name="Timko M.P."/>
            <person name="dePamphilis C.W."/>
            <person name="Choi D."/>
            <person name="Shirasu K."/>
        </authorList>
    </citation>
    <scope>NUCLEOTIDE SEQUENCE [LARGE SCALE GENOMIC DNA]</scope>
    <source>
        <strain evidence="3">cv. UVA1</strain>
    </source>
</reference>
<feature type="region of interest" description="Disordered" evidence="1">
    <location>
        <begin position="1"/>
        <end position="69"/>
    </location>
</feature>
<dbReference type="OrthoDB" id="1397609at2759"/>
<feature type="compositionally biased region" description="Polar residues" evidence="1">
    <location>
        <begin position="37"/>
        <end position="53"/>
    </location>
</feature>
<keyword evidence="3" id="KW-1185">Reference proteome</keyword>
<sequence>MVELPDGTLARDKRELPANQNCPPPYSGHACKPVIVATSNGGRHQSKGNSGRKASSKSRGWRSTSYHPPSIPELQQLAEATQIGEPASSSAEVRQLVDHLSEQAREASTLMDLTLFTFSRSLYYITSNRSDGSEFKEVNWRDTRLSHLRHSRRSKLQTRKKLRALALVPIPEPGLRSDLPSPLDLDLRTYRLLMPNTCLAFSISTSAKAVACSVKELLRRDRWDRREGKFFRLSDFPSTMPEMFSDAQRSGVELSM</sequence>